<dbReference type="Pfam" id="PF00722">
    <property type="entry name" value="Glyco_hydro_16"/>
    <property type="match status" value="1"/>
</dbReference>
<dbReference type="GO" id="GO:0005975">
    <property type="term" value="P:carbohydrate metabolic process"/>
    <property type="evidence" value="ECO:0007669"/>
    <property type="project" value="InterPro"/>
</dbReference>
<dbReference type="EMBL" id="JAAALK010000290">
    <property type="protein sequence ID" value="KAG8046811.1"/>
    <property type="molecule type" value="Genomic_DNA"/>
</dbReference>
<name>A0A8J5R5S6_ZIZPA</name>
<dbReference type="InterPro" id="IPR044791">
    <property type="entry name" value="Beta-glucanase/XTH"/>
</dbReference>
<dbReference type="GO" id="GO:0004553">
    <property type="term" value="F:hydrolase activity, hydrolyzing O-glycosyl compounds"/>
    <property type="evidence" value="ECO:0007669"/>
    <property type="project" value="InterPro"/>
</dbReference>
<gene>
    <name evidence="4" type="ORF">GUJ93_ZPchr0008g13979</name>
</gene>
<sequence>MTDSIDMLWGNTQVLYDSTGHQSVSLPWPVDDFCISLKEILVDGTPIQQMKIQLRNDIDQPMRPYASIWNADDWATQGGRVKTDWFQALFKAFFRNYRANTYVPYKTAWISSQGSSESS</sequence>
<dbReference type="InterPro" id="IPR000757">
    <property type="entry name" value="Beta-glucanase-like"/>
</dbReference>
<keyword evidence="2" id="KW-0326">Glycosidase</keyword>
<evidence type="ECO:0000313" key="4">
    <source>
        <dbReference type="EMBL" id="KAG8046811.1"/>
    </source>
</evidence>
<dbReference type="AlphaFoldDB" id="A0A8J5R5S6"/>
<accession>A0A8J5R5S6</accession>
<dbReference type="Proteomes" id="UP000729402">
    <property type="component" value="Unassembled WGS sequence"/>
</dbReference>
<evidence type="ECO:0000256" key="2">
    <source>
        <dbReference type="ARBA" id="ARBA00023295"/>
    </source>
</evidence>
<feature type="domain" description="GH16" evidence="3">
    <location>
        <begin position="40"/>
        <end position="86"/>
    </location>
</feature>
<organism evidence="4 5">
    <name type="scientific">Zizania palustris</name>
    <name type="common">Northern wild rice</name>
    <dbReference type="NCBI Taxonomy" id="103762"/>
    <lineage>
        <taxon>Eukaryota</taxon>
        <taxon>Viridiplantae</taxon>
        <taxon>Streptophyta</taxon>
        <taxon>Embryophyta</taxon>
        <taxon>Tracheophyta</taxon>
        <taxon>Spermatophyta</taxon>
        <taxon>Magnoliopsida</taxon>
        <taxon>Liliopsida</taxon>
        <taxon>Poales</taxon>
        <taxon>Poaceae</taxon>
        <taxon>BOP clade</taxon>
        <taxon>Oryzoideae</taxon>
        <taxon>Oryzeae</taxon>
        <taxon>Zizaniinae</taxon>
        <taxon>Zizania</taxon>
    </lineage>
</organism>
<protein>
    <recommendedName>
        <fullName evidence="3">GH16 domain-containing protein</fullName>
    </recommendedName>
</protein>
<reference evidence="4" key="2">
    <citation type="submission" date="2021-02" db="EMBL/GenBank/DDBJ databases">
        <authorList>
            <person name="Kimball J.A."/>
            <person name="Haas M.W."/>
            <person name="Macchietto M."/>
            <person name="Kono T."/>
            <person name="Duquette J."/>
            <person name="Shao M."/>
        </authorList>
    </citation>
    <scope>NUCLEOTIDE SEQUENCE</scope>
    <source>
        <tissue evidence="4">Fresh leaf tissue</tissue>
    </source>
</reference>
<evidence type="ECO:0000313" key="5">
    <source>
        <dbReference type="Proteomes" id="UP000729402"/>
    </source>
</evidence>
<comment type="caution">
    <text evidence="4">The sequence shown here is derived from an EMBL/GenBank/DDBJ whole genome shotgun (WGS) entry which is preliminary data.</text>
</comment>
<dbReference type="OrthoDB" id="1934434at2759"/>
<evidence type="ECO:0000256" key="1">
    <source>
        <dbReference type="ARBA" id="ARBA00022801"/>
    </source>
</evidence>
<reference evidence="4" key="1">
    <citation type="journal article" date="2021" name="bioRxiv">
        <title>Whole Genome Assembly and Annotation of Northern Wild Rice, Zizania palustris L., Supports a Whole Genome Duplication in the Zizania Genus.</title>
        <authorList>
            <person name="Haas M."/>
            <person name="Kono T."/>
            <person name="Macchietto M."/>
            <person name="Millas R."/>
            <person name="McGilp L."/>
            <person name="Shao M."/>
            <person name="Duquette J."/>
            <person name="Hirsch C.N."/>
            <person name="Kimball J."/>
        </authorList>
    </citation>
    <scope>NUCLEOTIDE SEQUENCE</scope>
    <source>
        <tissue evidence="4">Fresh leaf tissue</tissue>
    </source>
</reference>
<evidence type="ECO:0000259" key="3">
    <source>
        <dbReference type="Pfam" id="PF00722"/>
    </source>
</evidence>
<keyword evidence="5" id="KW-1185">Reference proteome</keyword>
<dbReference type="PANTHER" id="PTHR31062">
    <property type="entry name" value="XYLOGLUCAN ENDOTRANSGLUCOSYLASE/HYDROLASE PROTEIN 8-RELATED"/>
    <property type="match status" value="1"/>
</dbReference>
<keyword evidence="1" id="KW-0378">Hydrolase</keyword>
<proteinExistence type="predicted"/>